<comment type="similarity">
    <text evidence="1">Belongs to the protein-tyrosine phosphatase family. Non-receptor class myotubularin subfamily.</text>
</comment>
<reference evidence="7" key="3">
    <citation type="submission" date="2025-09" db="UniProtKB">
        <authorList>
            <consortium name="Ensembl"/>
        </authorList>
    </citation>
    <scope>IDENTIFICATION</scope>
</reference>
<dbReference type="Gene3D" id="2.30.29.30">
    <property type="entry name" value="Pleckstrin-homology domain (PH domain)/Phosphotyrosine-binding domain (PTB)"/>
    <property type="match status" value="1"/>
</dbReference>
<dbReference type="CDD" id="cd13340">
    <property type="entry name" value="PH-GRAM_MTMR5"/>
    <property type="match status" value="1"/>
</dbReference>
<dbReference type="Gene3D" id="3.40.50.11500">
    <property type="match status" value="1"/>
</dbReference>
<evidence type="ECO:0000313" key="7">
    <source>
        <dbReference type="Ensembl" id="ENSHHUP00000083575.1"/>
    </source>
</evidence>
<dbReference type="InterPro" id="IPR005112">
    <property type="entry name" value="dDENN_dom"/>
</dbReference>
<evidence type="ECO:0000256" key="1">
    <source>
        <dbReference type="ARBA" id="ARBA00007471"/>
    </source>
</evidence>
<dbReference type="Proteomes" id="UP000314982">
    <property type="component" value="Unassembled WGS sequence"/>
</dbReference>
<dbReference type="InterPro" id="IPR011993">
    <property type="entry name" value="PH-like_dom_sf"/>
</dbReference>
<dbReference type="Pfam" id="PF03456">
    <property type="entry name" value="uDENN"/>
    <property type="match status" value="1"/>
</dbReference>
<dbReference type="InterPro" id="IPR051696">
    <property type="entry name" value="DENN_Domain_GEFs"/>
</dbReference>
<evidence type="ECO:0000259" key="6">
    <source>
        <dbReference type="PROSITE" id="PS51339"/>
    </source>
</evidence>
<dbReference type="GO" id="GO:0032483">
    <property type="term" value="P:regulation of Rab protein signal transduction"/>
    <property type="evidence" value="ECO:0007669"/>
    <property type="project" value="TreeGrafter"/>
</dbReference>
<evidence type="ECO:0000256" key="3">
    <source>
        <dbReference type="SAM" id="MobiDB-lite"/>
    </source>
</evidence>
<dbReference type="InterPro" id="IPR043153">
    <property type="entry name" value="DENN_C"/>
</dbReference>
<dbReference type="InterPro" id="IPR005113">
    <property type="entry name" value="uDENN_dom"/>
</dbReference>
<dbReference type="FunFam" id="3.30.450.200:FF:000004">
    <property type="entry name" value="SET binding factor 2"/>
    <property type="match status" value="1"/>
</dbReference>
<evidence type="ECO:0000313" key="8">
    <source>
        <dbReference type="Proteomes" id="UP000314982"/>
    </source>
</evidence>
<dbReference type="Pfam" id="PF06602">
    <property type="entry name" value="Myotub-related"/>
    <property type="match status" value="1"/>
</dbReference>
<dbReference type="Pfam" id="PF00169">
    <property type="entry name" value="PH"/>
    <property type="match status" value="1"/>
</dbReference>
<dbReference type="SMART" id="SM00800">
    <property type="entry name" value="uDENN"/>
    <property type="match status" value="1"/>
</dbReference>
<dbReference type="PANTHER" id="PTHR12296:SF16">
    <property type="entry name" value="C-MYC PROMOTER-BINDING PROTEIN"/>
    <property type="match status" value="1"/>
</dbReference>
<dbReference type="Pfam" id="PF12335">
    <property type="entry name" value="SBF2"/>
    <property type="match status" value="1"/>
</dbReference>
<dbReference type="Ensembl" id="ENSHHUT00000086205.1">
    <property type="protein sequence ID" value="ENSHHUP00000083575.1"/>
    <property type="gene ID" value="ENSHHUG00000048036.1"/>
</dbReference>
<evidence type="ECO:0000259" key="5">
    <source>
        <dbReference type="PROSITE" id="PS50211"/>
    </source>
</evidence>
<dbReference type="InterPro" id="IPR022096">
    <property type="entry name" value="SBF1/SBF2"/>
</dbReference>
<feature type="domain" description="PH" evidence="4">
    <location>
        <begin position="1736"/>
        <end position="1840"/>
    </location>
</feature>
<dbReference type="SUPFAM" id="SSF52799">
    <property type="entry name" value="(Phosphotyrosine protein) phosphatases II"/>
    <property type="match status" value="1"/>
</dbReference>
<dbReference type="SMART" id="SM00799">
    <property type="entry name" value="DENN"/>
    <property type="match status" value="1"/>
</dbReference>
<dbReference type="InterPro" id="IPR010569">
    <property type="entry name" value="Myotubularin-like_Pase_dom"/>
</dbReference>
<organism evidence="7 8">
    <name type="scientific">Hucho hucho</name>
    <name type="common">huchen</name>
    <dbReference type="NCBI Taxonomy" id="62062"/>
    <lineage>
        <taxon>Eukaryota</taxon>
        <taxon>Metazoa</taxon>
        <taxon>Chordata</taxon>
        <taxon>Craniata</taxon>
        <taxon>Vertebrata</taxon>
        <taxon>Euteleostomi</taxon>
        <taxon>Actinopterygii</taxon>
        <taxon>Neopterygii</taxon>
        <taxon>Teleostei</taxon>
        <taxon>Protacanthopterygii</taxon>
        <taxon>Salmoniformes</taxon>
        <taxon>Salmonidae</taxon>
        <taxon>Salmoninae</taxon>
        <taxon>Hucho</taxon>
    </lineage>
</organism>
<dbReference type="FunFam" id="3.40.50.11500:FF:000006">
    <property type="entry name" value="SET binding factor 2"/>
    <property type="match status" value="1"/>
</dbReference>
<dbReference type="InterPro" id="IPR004182">
    <property type="entry name" value="GRAM"/>
</dbReference>
<dbReference type="PROSITE" id="PS50211">
    <property type="entry name" value="DENN"/>
    <property type="match status" value="1"/>
</dbReference>
<evidence type="ECO:0000256" key="2">
    <source>
        <dbReference type="ARBA" id="ARBA00022658"/>
    </source>
</evidence>
<dbReference type="SUPFAM" id="SSF50729">
    <property type="entry name" value="PH domain-like"/>
    <property type="match status" value="2"/>
</dbReference>
<dbReference type="GO" id="GO:0031410">
    <property type="term" value="C:cytoplasmic vesicle"/>
    <property type="evidence" value="ECO:0007669"/>
    <property type="project" value="TreeGrafter"/>
</dbReference>
<reference evidence="7" key="2">
    <citation type="submission" date="2025-08" db="UniProtKB">
        <authorList>
            <consortium name="Ensembl"/>
        </authorList>
    </citation>
    <scope>IDENTIFICATION</scope>
</reference>
<dbReference type="InterPro" id="IPR001194">
    <property type="entry name" value="cDENN_dom"/>
</dbReference>
<feature type="region of interest" description="Disordered" evidence="3">
    <location>
        <begin position="1301"/>
        <end position="1320"/>
    </location>
</feature>
<dbReference type="SMART" id="SM00233">
    <property type="entry name" value="PH"/>
    <property type="match status" value="1"/>
</dbReference>
<dbReference type="InterPro" id="IPR037516">
    <property type="entry name" value="Tripartite_DENN"/>
</dbReference>
<dbReference type="InterPro" id="IPR001849">
    <property type="entry name" value="PH_domain"/>
</dbReference>
<dbReference type="GO" id="GO:0005085">
    <property type="term" value="F:guanyl-nucleotide exchange factor activity"/>
    <property type="evidence" value="ECO:0007669"/>
    <property type="project" value="UniProtKB-KW"/>
</dbReference>
<dbReference type="GeneTree" id="ENSGT00940000155263"/>
<dbReference type="SMART" id="SM00801">
    <property type="entry name" value="dDENN"/>
    <property type="match status" value="1"/>
</dbReference>
<feature type="compositionally biased region" description="Polar residues" evidence="3">
    <location>
        <begin position="1306"/>
        <end position="1317"/>
    </location>
</feature>
<dbReference type="InterPro" id="IPR029021">
    <property type="entry name" value="Prot-tyrosine_phosphatase-like"/>
</dbReference>
<dbReference type="PROSITE" id="PS50003">
    <property type="entry name" value="PH_DOMAIN"/>
    <property type="match status" value="1"/>
</dbReference>
<accession>A0A4W5RB88</accession>
<dbReference type="Pfam" id="PF02141">
    <property type="entry name" value="DENN"/>
    <property type="match status" value="1"/>
</dbReference>
<evidence type="ECO:0000259" key="4">
    <source>
        <dbReference type="PROSITE" id="PS50003"/>
    </source>
</evidence>
<dbReference type="CDD" id="cd01235">
    <property type="entry name" value="PH_Sbf1_hMTMR5"/>
    <property type="match status" value="1"/>
</dbReference>
<dbReference type="PANTHER" id="PTHR12296">
    <property type="entry name" value="DENN DOMAIN-CONTAINING PROTEIN 4"/>
    <property type="match status" value="1"/>
</dbReference>
<dbReference type="SMART" id="SM00568">
    <property type="entry name" value="GRAM"/>
    <property type="match status" value="1"/>
</dbReference>
<feature type="domain" description="UDENN" evidence="5">
    <location>
        <begin position="2"/>
        <end position="419"/>
    </location>
</feature>
<protein>
    <submittedName>
        <fullName evidence="7">SET binding factor 1</fullName>
    </submittedName>
</protein>
<keyword evidence="8" id="KW-1185">Reference proteome</keyword>
<reference evidence="8" key="1">
    <citation type="submission" date="2018-06" db="EMBL/GenBank/DDBJ databases">
        <title>Genome assembly of Danube salmon.</title>
        <authorList>
            <person name="Macqueen D.J."/>
            <person name="Gundappa M.K."/>
        </authorList>
    </citation>
    <scope>NUCLEOTIDE SEQUENCE [LARGE SCALE GENOMIC DNA]</scope>
</reference>
<proteinExistence type="inferred from homology"/>
<dbReference type="PROSITE" id="PS51339">
    <property type="entry name" value="PPASE_MYOTUBULARIN"/>
    <property type="match status" value="1"/>
</dbReference>
<feature type="domain" description="Myotubularin phosphatase" evidence="6">
    <location>
        <begin position="1093"/>
        <end position="1598"/>
    </location>
</feature>
<dbReference type="Gene3D" id="3.30.450.200">
    <property type="match status" value="1"/>
</dbReference>
<name>A0A4W5RB88_9TELE</name>
<keyword evidence="2" id="KW-0344">Guanine-nucleotide releasing factor</keyword>
<dbReference type="Pfam" id="PF02893">
    <property type="entry name" value="GRAM"/>
    <property type="match status" value="1"/>
</dbReference>
<sequence length="1842" mass="208472">GIHITPLKTSEGGSEGQGHILQRFPEKDWEDNPFPQGIELFCQPNGWQLVPERERPSFFVSVLTDINSERHYCACFTFWEGLDNPQKAEASEVDEDEVPGLVQPTQVYAPKSLVLVSRLDHTEVFRNCLGLIYAVHVDSLSVPLETVIGNLLTCFIPVAGGSQRTITLGAGDRQVIQTPINDSLPVSGSSVAHLFRQLGIVNVLYLFCAALTEHKILFLSSSYQRLTDACRALLAIMFPLKYSFTYVPILPGKLLEVLSTPTPFIIGVNSFFRSETQELLDVIIADLDGGTVTIPECVHISLLPDPLLQQTQTALSMVLDPELEMADHAFPPSSTQPSTLKIQDKEIRAVFLWLFGQLFHGYRWCLHIIRIHPEPVIRFHKAAFLGQRALTEDDFLMKVLDGMAFAGFISERGLPYRPTDLFDDLIANQVERIRQEECSPHKVMNHIKELAEQLFKNENPYPAVAMHKVQRPAESPGHNDPKNLAIFPLLDDVTIQLFIDHAAAKLKTAPPVVKAELKGMVPSGPPLEDIVDRHGHVLANSARRLEVVRNCITYIFDNKMLEAKKLMPAVLRALKGRAARVCLTQELNQHVLQNRAVLDDQQFDYIVRMMNCTLQDCSHMDEHGIAAILLPLVTAFCRKLGAGITQFAYSCVQEHMVWTNMQFWEAMFYSDVQNHIRALYLEADGGEQSTAYIHTLTPSDLSPSTPPVSWTAGLASEQSRLWPTLSKEQQSERVQKEESTVFSQAIHYANRMSYLLLPLDTSKNRLLNRSGIGDVESVSNSYVTNSIAGSMAESYDTESGFEDAESSDVANSVVRFINRFVDKVCNESGVTNEHLKALHAMIPDIVQMHIETLDAVHRESKRLPPIQKPKLLRPILLAGEELVMDGMRVHLISDGREEATGALGGPPLLPAEGAIFLTTYRLIFKGTPNDPLVGEQVVTRSFPIASLTKEKRISVSLSMDQFIQEGLQLRSCTFQLLKIAFDEEVASDLAEVFRKHMHKLRYPQHVQGTFAFTVGQSGKTLVEHKTKDKNQSIKTLSKNLVKSAKRTISRQNVTRKKYSPPTWENRSISEELDQGSLTLSSTIRSSDRQTMSNVVERACCRDYQRLGLGTLSNSLTRSKNEPFRISTVNRMYTVCRSYPGLLIVPQSIPDSTIQRISRCYRQNRFPVVCWRSSRTKAVLLRSAGLHAKGVVGFFKSPNAPSAGPSQADSTSLEQEKYMQAIISSMPSYCEPSGRNTLGGFTSTHMSTSGRTHTYTSGFPLAGNSRLLAPKHLREDDKSNWHRANWKWGSIRGSGRLSAYNPEVGNRLSSKESPQPNGGPSEALFLRQQRAYLYIIGDKAQLKGGKQDSFQQWEVVPIEVCDVRQVKNSFKKLIKACVPSSEPIMTFHRCLEESEWMCLLHRVLQVSVLVVELLDTGSSVMVSLEDGWDVTTQVVSLVQLLSDPYYRTFDGFRLLVEKEWLSFGHRFSHRGAQTLASQSSGFTPVFLQFLDCVHQIHLQFPMEFEFSQYYLKFLAYHYVSNRFRTFLLDSDYERIELGVLYEEKGERKNPQVCKSVWDYIDRLNKKTPMFFNYMFSPEDEEVLRPYSFISNLKVWDFYTEETLSEGPSYDWELVQRGRQERLAEEVPDKPDTTTPKSQRRIVWPCYDSRSRVVPDAITKLLQDLQSLEAELGLPPEKWKDTWDKIKANQRAESKLENRPSFNSSLLMSSNLSHQRRSQGVYLPESGWLTGFLLPLTPRSFEGILYKKGALLKPWKPRWFVLDKTKHQLRYYETRQDKECTGVIELAEVESVIPGTPTMGAPKNIEEKAFFDLKTTKRVYNFCAQDSFNAHLWMDSIQSCLSDA</sequence>